<dbReference type="GO" id="GO:0070006">
    <property type="term" value="F:metalloaminopeptidase activity"/>
    <property type="evidence" value="ECO:0007669"/>
    <property type="project" value="TreeGrafter"/>
</dbReference>
<feature type="binding site" evidence="9">
    <location>
        <position position="347"/>
    </location>
    <ligand>
        <name>Zn(2+)</name>
        <dbReference type="ChEBI" id="CHEBI:29105"/>
        <note>catalytic</note>
    </ligand>
</feature>
<dbReference type="OrthoDB" id="10031169at2759"/>
<dbReference type="AlphaFoldDB" id="A0A0H2SND4"/>
<dbReference type="CDD" id="cd09601">
    <property type="entry name" value="M1_APN-Q_like"/>
    <property type="match status" value="1"/>
</dbReference>
<evidence type="ECO:0000256" key="1">
    <source>
        <dbReference type="ARBA" id="ARBA00010136"/>
    </source>
</evidence>
<dbReference type="InterPro" id="IPR045357">
    <property type="entry name" value="Aminopeptidase_N-like_N"/>
</dbReference>
<dbReference type="GO" id="GO:0043171">
    <property type="term" value="P:peptide catabolic process"/>
    <property type="evidence" value="ECO:0007669"/>
    <property type="project" value="TreeGrafter"/>
</dbReference>
<accession>A0A0H2SND4</accession>
<dbReference type="Pfam" id="PF11838">
    <property type="entry name" value="ERAP1_C"/>
    <property type="match status" value="1"/>
</dbReference>
<dbReference type="InterPro" id="IPR042097">
    <property type="entry name" value="Aminopeptidase_N-like_N_sf"/>
</dbReference>
<reference evidence="15 16" key="1">
    <citation type="submission" date="2015-04" db="EMBL/GenBank/DDBJ databases">
        <title>Complete genome sequence of Schizopora paradoxa KUC8140, a cosmopolitan wood degrader in East Asia.</title>
        <authorList>
            <consortium name="DOE Joint Genome Institute"/>
            <person name="Min B."/>
            <person name="Park H."/>
            <person name="Jang Y."/>
            <person name="Kim J.-J."/>
            <person name="Kim K.H."/>
            <person name="Pangilinan J."/>
            <person name="Lipzen A."/>
            <person name="Riley R."/>
            <person name="Grigoriev I.V."/>
            <person name="Spatafora J.W."/>
            <person name="Choi I.-G."/>
        </authorList>
    </citation>
    <scope>NUCLEOTIDE SEQUENCE [LARGE SCALE GENOMIC DNA]</scope>
    <source>
        <strain evidence="15 16">KUC8140</strain>
    </source>
</reference>
<evidence type="ECO:0000256" key="4">
    <source>
        <dbReference type="ARBA" id="ARBA00022723"/>
    </source>
</evidence>
<feature type="binding site" evidence="9">
    <location>
        <position position="328"/>
    </location>
    <ligand>
        <name>Zn(2+)</name>
        <dbReference type="ChEBI" id="CHEBI:29105"/>
        <note>catalytic</note>
    </ligand>
</feature>
<keyword evidence="5 11" id="KW-0378">Hydrolase</keyword>
<evidence type="ECO:0000259" key="14">
    <source>
        <dbReference type="Pfam" id="PF17900"/>
    </source>
</evidence>
<dbReference type="PRINTS" id="PR00756">
    <property type="entry name" value="ALADIPTASE"/>
</dbReference>
<keyword evidence="3 11" id="KW-0645">Protease</keyword>
<evidence type="ECO:0000256" key="9">
    <source>
        <dbReference type="PIRSR" id="PIRSR634016-3"/>
    </source>
</evidence>
<evidence type="ECO:0000256" key="11">
    <source>
        <dbReference type="RuleBase" id="RU364040"/>
    </source>
</evidence>
<evidence type="ECO:0000256" key="7">
    <source>
        <dbReference type="ARBA" id="ARBA00023049"/>
    </source>
</evidence>
<dbReference type="EC" id="3.4.11.-" evidence="11"/>
<dbReference type="PANTHER" id="PTHR11533:SF174">
    <property type="entry name" value="PUROMYCIN-SENSITIVE AMINOPEPTIDASE-RELATED"/>
    <property type="match status" value="1"/>
</dbReference>
<feature type="active site" description="Proton acceptor" evidence="8">
    <location>
        <position position="325"/>
    </location>
</feature>
<keyword evidence="7 11" id="KW-0482">Metalloprotease</keyword>
<dbReference type="InterPro" id="IPR014782">
    <property type="entry name" value="Peptidase_M1_dom"/>
</dbReference>
<dbReference type="FunCoup" id="A0A0H2SND4">
    <property type="interactions" value="542"/>
</dbReference>
<evidence type="ECO:0000313" key="16">
    <source>
        <dbReference type="Proteomes" id="UP000053477"/>
    </source>
</evidence>
<feature type="site" description="Transition state stabilizer" evidence="10">
    <location>
        <position position="411"/>
    </location>
</feature>
<dbReference type="GO" id="GO:0016020">
    <property type="term" value="C:membrane"/>
    <property type="evidence" value="ECO:0007669"/>
    <property type="project" value="TreeGrafter"/>
</dbReference>
<feature type="binding site" evidence="9">
    <location>
        <position position="324"/>
    </location>
    <ligand>
        <name>Zn(2+)</name>
        <dbReference type="ChEBI" id="CHEBI:29105"/>
        <note>catalytic</note>
    </ligand>
</feature>
<evidence type="ECO:0000256" key="5">
    <source>
        <dbReference type="ARBA" id="ARBA00022801"/>
    </source>
</evidence>
<keyword evidence="4 9" id="KW-0479">Metal-binding</keyword>
<dbReference type="InterPro" id="IPR027268">
    <property type="entry name" value="Peptidase_M4/M1_CTD_sf"/>
</dbReference>
<dbReference type="GO" id="GO:0005737">
    <property type="term" value="C:cytoplasm"/>
    <property type="evidence" value="ECO:0007669"/>
    <property type="project" value="TreeGrafter"/>
</dbReference>
<dbReference type="InterPro" id="IPR034016">
    <property type="entry name" value="M1_APN-typ"/>
</dbReference>
<evidence type="ECO:0000313" key="15">
    <source>
        <dbReference type="EMBL" id="KLO18576.1"/>
    </source>
</evidence>
<dbReference type="Gene3D" id="2.60.40.1730">
    <property type="entry name" value="tricorn interacting facor f3 domain"/>
    <property type="match status" value="1"/>
</dbReference>
<dbReference type="Pfam" id="PF17900">
    <property type="entry name" value="Peptidase_M1_N"/>
    <property type="match status" value="1"/>
</dbReference>
<dbReference type="InterPro" id="IPR024571">
    <property type="entry name" value="ERAP1-like_C_dom"/>
</dbReference>
<evidence type="ECO:0000259" key="13">
    <source>
        <dbReference type="Pfam" id="PF11838"/>
    </source>
</evidence>
<dbReference type="FunFam" id="1.10.390.10:FF:000006">
    <property type="entry name" value="Puromycin-sensitive aminopeptidase"/>
    <property type="match status" value="1"/>
</dbReference>
<proteinExistence type="inferred from homology"/>
<dbReference type="GO" id="GO:0005615">
    <property type="term" value="C:extracellular space"/>
    <property type="evidence" value="ECO:0007669"/>
    <property type="project" value="TreeGrafter"/>
</dbReference>
<dbReference type="SUPFAM" id="SSF63737">
    <property type="entry name" value="Leukotriene A4 hydrolase N-terminal domain"/>
    <property type="match status" value="1"/>
</dbReference>
<evidence type="ECO:0000256" key="2">
    <source>
        <dbReference type="ARBA" id="ARBA00022438"/>
    </source>
</evidence>
<evidence type="ECO:0000256" key="6">
    <source>
        <dbReference type="ARBA" id="ARBA00022833"/>
    </source>
</evidence>
<dbReference type="InterPro" id="IPR001930">
    <property type="entry name" value="Peptidase_M1"/>
</dbReference>
<keyword evidence="16" id="KW-1185">Reference proteome</keyword>
<protein>
    <recommendedName>
        <fullName evidence="11">Aminopeptidase</fullName>
        <ecNumber evidence="11">3.4.11.-</ecNumber>
    </recommendedName>
</protein>
<dbReference type="SUPFAM" id="SSF55486">
    <property type="entry name" value="Metalloproteases ('zincins'), catalytic domain"/>
    <property type="match status" value="1"/>
</dbReference>
<dbReference type="GO" id="GO:0042277">
    <property type="term" value="F:peptide binding"/>
    <property type="evidence" value="ECO:0007669"/>
    <property type="project" value="TreeGrafter"/>
</dbReference>
<comment type="similarity">
    <text evidence="1 11">Belongs to the peptidase M1 family.</text>
</comment>
<comment type="cofactor">
    <cofactor evidence="9 11">
        <name>Zn(2+)</name>
        <dbReference type="ChEBI" id="CHEBI:29105"/>
    </cofactor>
    <text evidence="9 11">Binds 1 zinc ion per subunit.</text>
</comment>
<evidence type="ECO:0000256" key="3">
    <source>
        <dbReference type="ARBA" id="ARBA00022670"/>
    </source>
</evidence>
<dbReference type="Proteomes" id="UP000053477">
    <property type="component" value="Unassembled WGS sequence"/>
</dbReference>
<dbReference type="GO" id="GO:0008270">
    <property type="term" value="F:zinc ion binding"/>
    <property type="evidence" value="ECO:0007669"/>
    <property type="project" value="UniProtKB-UniRule"/>
</dbReference>
<dbReference type="PANTHER" id="PTHR11533">
    <property type="entry name" value="PROTEASE M1 ZINC METALLOPROTEASE"/>
    <property type="match status" value="1"/>
</dbReference>
<dbReference type="Gene3D" id="1.10.390.10">
    <property type="entry name" value="Neutral Protease Domain 2"/>
    <property type="match status" value="1"/>
</dbReference>
<gene>
    <name evidence="15" type="ORF">SCHPADRAFT_114733</name>
</gene>
<evidence type="ECO:0000256" key="10">
    <source>
        <dbReference type="PIRSR" id="PIRSR634016-4"/>
    </source>
</evidence>
<dbReference type="Pfam" id="PF01433">
    <property type="entry name" value="Peptidase_M1"/>
    <property type="match status" value="1"/>
</dbReference>
<evidence type="ECO:0000259" key="12">
    <source>
        <dbReference type="Pfam" id="PF01433"/>
    </source>
</evidence>
<dbReference type="Gene3D" id="2.60.40.1910">
    <property type="match status" value="1"/>
</dbReference>
<feature type="domain" description="Aminopeptidase N-like N-terminal" evidence="14">
    <location>
        <begin position="22"/>
        <end position="212"/>
    </location>
</feature>
<keyword evidence="2 11" id="KW-0031">Aminopeptidase</keyword>
<keyword evidence="6 9" id="KW-0862">Zinc</keyword>
<sequence length="879" mass="99745">MTTMEAENTVPDPHRLPLDVRPTHYDLTVRTDLEKLEFDGNVSVHLEVQKDTTELVFHSTGLELSDFRITGFEHSLSSVLFDKDNERVKVGLPFELRKGSTAVFHIKFRGPLTGSLAGYYRSSWKNDGKEEYYSLTQFEATSARRAFPCWDEPLLKATFSIALISRENLVNLSNMNVESEDPYANVSEEVHSKSEQWKITRFAKTPPMSTYLVAYANGPFEHRESSYVSPLSGKTRPLRIYATKDIIHQVQFTLDVTQKVLPLYEKLFDIEYPLPKLDTLVAHDCDAAAMENWGLITGRTTSYCLDSSNAALHTQKIIAAMQSHETAHMWFGNITTMAWWDNLYLNEGFASLMGEVVAMDKMFPEWKIQAEFLNFHLNKALLRDAKLSSHPVEVECPDANNILQIFDAMSYSKAASVLRMLLTYVGEEVFFRGVSAYLKKHLYANSVSRDLWDAIGEAAGVDVTKMMQTWMCETGFPVVTVRETAKSIIVRQDRFLETGQPEEKDNQIIWSIPLNLAIIESDGQLKVNHAITLNEKEIEIPLDTSRSYKLNVGTSSYCRVLYPSERLSKLSQQAAAKPPVFPLSDRIGLVHDVFSLASAGHTELSVALDLVHELGKGEEEFLAWEGMRDSVGNLVSLWWEDDTVHDLLQIFQKNLYAPLVAKLGYDYDDNESPDVKQLRTLVISGCLDAGDSKQVDCSFVRTALNIIRSIIKELRRRFDVAMETGDESIFVAELETPIYVAAVRYGGRREYDIVRGIFDNPSSPSARTSAIVALCNPADVQLIEETFKFILTDVKEQDYLEFISYLSLNRKAKRQVAQFMMGHFDKIYEKFSGNFQLNMMISQSFERLTTKEDAEVVQEFFKASPRLQAQGSELTERLS</sequence>
<dbReference type="Gene3D" id="1.25.50.20">
    <property type="match status" value="1"/>
</dbReference>
<dbReference type="InterPro" id="IPR050344">
    <property type="entry name" value="Peptidase_M1_aminopeptidases"/>
</dbReference>
<feature type="domain" description="ERAP1-like C-terminal" evidence="13">
    <location>
        <begin position="548"/>
        <end position="865"/>
    </location>
</feature>
<dbReference type="STRING" id="27342.A0A0H2SND4"/>
<dbReference type="GO" id="GO:0006508">
    <property type="term" value="P:proteolysis"/>
    <property type="evidence" value="ECO:0007669"/>
    <property type="project" value="UniProtKB-KW"/>
</dbReference>
<name>A0A0H2SND4_9AGAM</name>
<dbReference type="InParanoid" id="A0A0H2SND4"/>
<organism evidence="15 16">
    <name type="scientific">Schizopora paradoxa</name>
    <dbReference type="NCBI Taxonomy" id="27342"/>
    <lineage>
        <taxon>Eukaryota</taxon>
        <taxon>Fungi</taxon>
        <taxon>Dikarya</taxon>
        <taxon>Basidiomycota</taxon>
        <taxon>Agaricomycotina</taxon>
        <taxon>Agaricomycetes</taxon>
        <taxon>Hymenochaetales</taxon>
        <taxon>Schizoporaceae</taxon>
        <taxon>Schizopora</taxon>
    </lineage>
</organism>
<evidence type="ECO:0000256" key="8">
    <source>
        <dbReference type="PIRSR" id="PIRSR634016-1"/>
    </source>
</evidence>
<dbReference type="EMBL" id="KQ085893">
    <property type="protein sequence ID" value="KLO18576.1"/>
    <property type="molecule type" value="Genomic_DNA"/>
</dbReference>
<feature type="domain" description="Peptidase M1 membrane alanine aminopeptidase" evidence="12">
    <location>
        <begin position="252"/>
        <end position="470"/>
    </location>
</feature>